<keyword evidence="7" id="KW-1185">Reference proteome</keyword>
<evidence type="ECO:0000259" key="5">
    <source>
        <dbReference type="PROSITE" id="PS51782"/>
    </source>
</evidence>
<name>E4URQ3_ARTGP</name>
<dbReference type="SMART" id="SM00270">
    <property type="entry name" value="ChtBD1"/>
    <property type="match status" value="2"/>
</dbReference>
<dbReference type="OMA" id="FVESQTW"/>
<feature type="domain" description="LysM" evidence="5">
    <location>
        <begin position="267"/>
        <end position="313"/>
    </location>
</feature>
<dbReference type="InParanoid" id="E4URQ3"/>
<dbReference type="STRING" id="535722.E4URQ3"/>
<sequence>MAFTYNADLVCMKDSASNWCFVESQTWQGSDYIRWDPTMCYSDGDDQSSVPAQCTDPDFDIGAVTDDMSALTMIYDKELGNCSTQLPYTTSASTLYVGRATATAPTTTGPSTIAPTATPTCLGQMVQPLKQWLTCNDLSDTYGISTGDARVITNNENCYFNETTCFPFPCMLDIVWDEPNCDELAQRYSNSTYKITVGQFLSWNANIQGSCSGVAMGQRVCKGAPGGTYPKPTATITAPAGTGTPTYYTTATPAHPTQSGTIKDCGHYDFVEAGDDCATVSQRWGITFSQLQTYNTYLDSKCLNLWLHYDVCVARVTPQTVSKDGACPPGVTCVGSTFGDCCSPYGFCVNDPKYCVEGGGTGTKDGTCGPDHGGTTCTPQFGTCCSIYGYCGSTSDFCGAGNCHSGACETDNGGPSTNGECGPLFAGNKTCTGTQFGNCCSKSGYCGSTSAYCSGSNCYSGACTE</sequence>
<proteinExistence type="predicted"/>
<evidence type="ECO:0000313" key="7">
    <source>
        <dbReference type="Proteomes" id="UP000002669"/>
    </source>
</evidence>
<dbReference type="eggNOG" id="KOG2806">
    <property type="taxonomic scope" value="Eukaryota"/>
</dbReference>
<dbReference type="PANTHER" id="PTHR34997">
    <property type="entry name" value="AM15"/>
    <property type="match status" value="1"/>
</dbReference>
<dbReference type="VEuPathDB" id="FungiDB:MGYG_04178"/>
<dbReference type="InterPro" id="IPR036861">
    <property type="entry name" value="Endochitinase-like_sf"/>
</dbReference>
<keyword evidence="2" id="KW-0843">Virulence</keyword>
<dbReference type="OrthoDB" id="5985073at2759"/>
<dbReference type="Pfam" id="PF01476">
    <property type="entry name" value="LysM"/>
    <property type="match status" value="2"/>
</dbReference>
<dbReference type="AlphaFoldDB" id="E4URQ3"/>
<feature type="domain" description="Chitin-binding type-1" evidence="4">
    <location>
        <begin position="365"/>
        <end position="410"/>
    </location>
</feature>
<dbReference type="Gene3D" id="3.30.60.10">
    <property type="entry name" value="Endochitinase-like"/>
    <property type="match status" value="2"/>
</dbReference>
<keyword evidence="3" id="KW-1015">Disulfide bond</keyword>
<dbReference type="InterPro" id="IPR052210">
    <property type="entry name" value="LysM1-like"/>
</dbReference>
<dbReference type="GeneID" id="10029293"/>
<dbReference type="PROSITE" id="PS51782">
    <property type="entry name" value="LYSM"/>
    <property type="match status" value="1"/>
</dbReference>
<dbReference type="EMBL" id="DS989824">
    <property type="protein sequence ID" value="EFR01175.1"/>
    <property type="molecule type" value="Genomic_DNA"/>
</dbReference>
<comment type="caution">
    <text evidence="3">Lacks conserved residue(s) required for the propagation of feature annotation.</text>
</comment>
<evidence type="ECO:0000313" key="6">
    <source>
        <dbReference type="EMBL" id="EFR01175.1"/>
    </source>
</evidence>
<dbReference type="PANTHER" id="PTHR34997:SF1">
    <property type="entry name" value="PEPTIDOGLYCAN-BINDING LYSIN DOMAIN"/>
    <property type="match status" value="1"/>
</dbReference>
<dbReference type="Proteomes" id="UP000002669">
    <property type="component" value="Unassembled WGS sequence"/>
</dbReference>
<evidence type="ECO:0000256" key="3">
    <source>
        <dbReference type="PROSITE-ProRule" id="PRU00261"/>
    </source>
</evidence>
<dbReference type="InterPro" id="IPR001002">
    <property type="entry name" value="Chitin-bd_1"/>
</dbReference>
<dbReference type="Pfam" id="PF00187">
    <property type="entry name" value="Chitin_bind_1"/>
    <property type="match status" value="1"/>
</dbReference>
<evidence type="ECO:0000259" key="4">
    <source>
        <dbReference type="PROSITE" id="PS50941"/>
    </source>
</evidence>
<gene>
    <name evidence="6" type="ORF">MGYG_04178</name>
</gene>
<evidence type="ECO:0000256" key="1">
    <source>
        <dbReference type="ARBA" id="ARBA00022669"/>
    </source>
</evidence>
<dbReference type="PROSITE" id="PS50941">
    <property type="entry name" value="CHIT_BIND_I_2"/>
    <property type="match status" value="2"/>
</dbReference>
<dbReference type="Gene3D" id="3.10.350.10">
    <property type="entry name" value="LysM domain"/>
    <property type="match status" value="2"/>
</dbReference>
<accession>E4URQ3</accession>
<feature type="disulfide bond" evidence="3">
    <location>
        <begin position="384"/>
        <end position="398"/>
    </location>
</feature>
<evidence type="ECO:0000256" key="2">
    <source>
        <dbReference type="ARBA" id="ARBA00023026"/>
    </source>
</evidence>
<feature type="disulfide bond" evidence="3">
    <location>
        <begin position="439"/>
        <end position="453"/>
    </location>
</feature>
<dbReference type="SUPFAM" id="SSF57016">
    <property type="entry name" value="Plant lectins/antimicrobial peptides"/>
    <property type="match status" value="2"/>
</dbReference>
<dbReference type="InterPro" id="IPR018392">
    <property type="entry name" value="LysM"/>
</dbReference>
<dbReference type="InterPro" id="IPR036779">
    <property type="entry name" value="LysM_dom_sf"/>
</dbReference>
<protein>
    <submittedName>
        <fullName evidence="6">Agglutinin isolectin 1</fullName>
    </submittedName>
</protein>
<dbReference type="HOGENOM" id="CLU_036407_0_0_1"/>
<feature type="domain" description="Chitin-binding type-1" evidence="4">
    <location>
        <begin position="418"/>
        <end position="465"/>
    </location>
</feature>
<keyword evidence="1 3" id="KW-0147">Chitin-binding</keyword>
<dbReference type="RefSeq" id="XP_003174005.1">
    <property type="nucleotide sequence ID" value="XM_003173957.1"/>
</dbReference>
<dbReference type="GO" id="GO:0008061">
    <property type="term" value="F:chitin binding"/>
    <property type="evidence" value="ECO:0007669"/>
    <property type="project" value="UniProtKB-UniRule"/>
</dbReference>
<reference evidence="7" key="1">
    <citation type="journal article" date="2012" name="MBio">
        <title>Comparative genome analysis of Trichophyton rubrum and related dermatophytes reveals candidate genes involved in infection.</title>
        <authorList>
            <person name="Martinez D.A."/>
            <person name="Oliver B.G."/>
            <person name="Graeser Y."/>
            <person name="Goldberg J.M."/>
            <person name="Li W."/>
            <person name="Martinez-Rossi N.M."/>
            <person name="Monod M."/>
            <person name="Shelest E."/>
            <person name="Barton R.C."/>
            <person name="Birch E."/>
            <person name="Brakhage A.A."/>
            <person name="Chen Z."/>
            <person name="Gurr S.J."/>
            <person name="Heiman D."/>
            <person name="Heitman J."/>
            <person name="Kosti I."/>
            <person name="Rossi A."/>
            <person name="Saif S."/>
            <person name="Samalova M."/>
            <person name="Saunders C.W."/>
            <person name="Shea T."/>
            <person name="Summerbell R.C."/>
            <person name="Xu J."/>
            <person name="Young S."/>
            <person name="Zeng Q."/>
            <person name="Birren B.W."/>
            <person name="Cuomo C.A."/>
            <person name="White T.C."/>
        </authorList>
    </citation>
    <scope>NUCLEOTIDE SEQUENCE [LARGE SCALE GENOMIC DNA]</scope>
    <source>
        <strain evidence="7">ATCC MYA-4604 / CBS 118893</strain>
    </source>
</reference>
<organism evidence="7">
    <name type="scientific">Arthroderma gypseum (strain ATCC MYA-4604 / CBS 118893)</name>
    <name type="common">Microsporum gypseum</name>
    <dbReference type="NCBI Taxonomy" id="535722"/>
    <lineage>
        <taxon>Eukaryota</taxon>
        <taxon>Fungi</taxon>
        <taxon>Dikarya</taxon>
        <taxon>Ascomycota</taxon>
        <taxon>Pezizomycotina</taxon>
        <taxon>Eurotiomycetes</taxon>
        <taxon>Eurotiomycetidae</taxon>
        <taxon>Onygenales</taxon>
        <taxon>Arthrodermataceae</taxon>
        <taxon>Nannizzia</taxon>
    </lineage>
</organism>